<dbReference type="Proteomes" id="UP000061227">
    <property type="component" value="Unassembled WGS sequence"/>
</dbReference>
<dbReference type="InterPro" id="IPR036390">
    <property type="entry name" value="WH_DNA-bd_sf"/>
</dbReference>
<accession>A0A3F3GXD3</accession>
<gene>
    <name evidence="1" type="ORF">FPFC_060240</name>
</gene>
<dbReference type="OrthoDB" id="213028at2"/>
<dbReference type="STRING" id="220714.SAMN05660469_1133"/>
<dbReference type="InterPro" id="IPR000944">
    <property type="entry name" value="Tscrpt_reg_Rrf2"/>
</dbReference>
<keyword evidence="2" id="KW-1185">Reference proteome</keyword>
<reference evidence="1 2" key="1">
    <citation type="journal article" date="2015" name="BMC Genomics">
        <title>Comparative genomics of Fructobacillus spp. and Leuconostoc spp. reveals niche-specific evolution of Fructobacillus spp.</title>
        <authorList>
            <person name="Endo A."/>
            <person name="Tanizawa Y."/>
            <person name="Tanaka N."/>
            <person name="Maeno S."/>
            <person name="Kumar H."/>
            <person name="Shiwa Y."/>
            <person name="Okada S."/>
            <person name="Yoshikawa H."/>
            <person name="Dicks L."/>
            <person name="Nakagawa J."/>
            <person name="Arita M."/>
        </authorList>
    </citation>
    <scope>NUCLEOTIDE SEQUENCE [LARGE SCALE GENOMIC DNA]</scope>
    <source>
        <strain evidence="1 2">DSM 15468</strain>
    </source>
</reference>
<dbReference type="AlphaFoldDB" id="A0A3F3GXD3"/>
<dbReference type="PANTHER" id="PTHR33221">
    <property type="entry name" value="WINGED HELIX-TURN-HELIX TRANSCRIPTIONAL REGULATOR, RRF2 FAMILY"/>
    <property type="match status" value="1"/>
</dbReference>
<sequence length="142" mass="15457">MKPSLRLTNALHILVYIAAARPDDSLSSKTIAGSINTNPSRVRALLSDLQNAGILKREGDYPGRPVLARDSQAITFADVLQAVEDCASVFALDKHTNPECPVGSSIGQALSKYYDEIDRDVLAILNKMVLADLVNDVREIQH</sequence>
<dbReference type="SUPFAM" id="SSF46785">
    <property type="entry name" value="Winged helix' DNA-binding domain"/>
    <property type="match status" value="1"/>
</dbReference>
<dbReference type="EMBL" id="DF968068">
    <property type="protein sequence ID" value="GAP03306.1"/>
    <property type="molecule type" value="Genomic_DNA"/>
</dbReference>
<dbReference type="GO" id="GO:0003700">
    <property type="term" value="F:DNA-binding transcription factor activity"/>
    <property type="evidence" value="ECO:0007669"/>
    <property type="project" value="TreeGrafter"/>
</dbReference>
<dbReference type="RefSeq" id="WP_059378908.1">
    <property type="nucleotide sequence ID" value="NZ_DF968068.1"/>
</dbReference>
<protein>
    <submittedName>
        <fullName evidence="1">Transcriptional regulator</fullName>
    </submittedName>
</protein>
<dbReference type="PANTHER" id="PTHR33221:SF15">
    <property type="entry name" value="HTH-TYPE TRANSCRIPTIONAL REGULATOR YWGB-RELATED"/>
    <property type="match status" value="1"/>
</dbReference>
<dbReference type="Pfam" id="PF02082">
    <property type="entry name" value="Rrf2"/>
    <property type="match status" value="1"/>
</dbReference>
<name>A0A3F3GXD3_9LACO</name>
<organism evidence="1 2">
    <name type="scientific">Fructobacillus pseudoficulneus</name>
    <dbReference type="NCBI Taxonomy" id="220714"/>
    <lineage>
        <taxon>Bacteria</taxon>
        <taxon>Bacillati</taxon>
        <taxon>Bacillota</taxon>
        <taxon>Bacilli</taxon>
        <taxon>Lactobacillales</taxon>
        <taxon>Lactobacillaceae</taxon>
        <taxon>Fructobacillus</taxon>
    </lineage>
</organism>
<dbReference type="GO" id="GO:0005829">
    <property type="term" value="C:cytosol"/>
    <property type="evidence" value="ECO:0007669"/>
    <property type="project" value="TreeGrafter"/>
</dbReference>
<dbReference type="Gene3D" id="1.10.10.10">
    <property type="entry name" value="Winged helix-like DNA-binding domain superfamily/Winged helix DNA-binding domain"/>
    <property type="match status" value="1"/>
</dbReference>
<evidence type="ECO:0000313" key="1">
    <source>
        <dbReference type="EMBL" id="GAP03306.1"/>
    </source>
</evidence>
<evidence type="ECO:0000313" key="2">
    <source>
        <dbReference type="Proteomes" id="UP000061227"/>
    </source>
</evidence>
<dbReference type="PROSITE" id="PS51197">
    <property type="entry name" value="HTH_RRF2_2"/>
    <property type="match status" value="1"/>
</dbReference>
<dbReference type="InterPro" id="IPR036388">
    <property type="entry name" value="WH-like_DNA-bd_sf"/>
</dbReference>
<proteinExistence type="predicted"/>